<gene>
    <name evidence="2" type="ORF">GCM10010439_41490</name>
</gene>
<sequence length="193" mass="21444">MLEWIGLVGTVIGAGVGAASVVGSMVIRARQEASAEERQHQRDQKSKGRERQWEITLAGLDARRAAYVSLMEIITEYEQKIGLFVERTGMTETPSDSERTALLSDLDRLSAMVPSIEMHAQSEAVSFLLRSLVLQGRSLLATLNEDPSGEHFNQIELSKVDVQRLRNACRWDLGLNGTDPRTFLQLEPTDSDC</sequence>
<organism evidence="2 3">
    <name type="scientific">Actinocorallia aurantiaca</name>
    <dbReference type="NCBI Taxonomy" id="46204"/>
    <lineage>
        <taxon>Bacteria</taxon>
        <taxon>Bacillati</taxon>
        <taxon>Actinomycetota</taxon>
        <taxon>Actinomycetes</taxon>
        <taxon>Streptosporangiales</taxon>
        <taxon>Thermomonosporaceae</taxon>
        <taxon>Actinocorallia</taxon>
    </lineage>
</organism>
<accession>A0ABP6GTI6</accession>
<comment type="caution">
    <text evidence="2">The sequence shown here is derived from an EMBL/GenBank/DDBJ whole genome shotgun (WGS) entry which is preliminary data.</text>
</comment>
<proteinExistence type="predicted"/>
<name>A0ABP6GTI6_9ACTN</name>
<keyword evidence="1" id="KW-0812">Transmembrane</keyword>
<protein>
    <submittedName>
        <fullName evidence="2">Uncharacterized protein</fullName>
    </submittedName>
</protein>
<reference evidence="3" key="1">
    <citation type="journal article" date="2019" name="Int. J. Syst. Evol. Microbiol.">
        <title>The Global Catalogue of Microorganisms (GCM) 10K type strain sequencing project: providing services to taxonomists for standard genome sequencing and annotation.</title>
        <authorList>
            <consortium name="The Broad Institute Genomics Platform"/>
            <consortium name="The Broad Institute Genome Sequencing Center for Infectious Disease"/>
            <person name="Wu L."/>
            <person name="Ma J."/>
        </authorList>
    </citation>
    <scope>NUCLEOTIDE SEQUENCE [LARGE SCALE GENOMIC DNA]</scope>
    <source>
        <strain evidence="3">JCM 8201</strain>
    </source>
</reference>
<dbReference type="RefSeq" id="WP_344452213.1">
    <property type="nucleotide sequence ID" value="NZ_BAAATZ010000016.1"/>
</dbReference>
<keyword evidence="1" id="KW-1133">Transmembrane helix</keyword>
<evidence type="ECO:0000313" key="3">
    <source>
        <dbReference type="Proteomes" id="UP001501842"/>
    </source>
</evidence>
<dbReference type="EMBL" id="BAAATZ010000016">
    <property type="protein sequence ID" value="GAA2729847.1"/>
    <property type="molecule type" value="Genomic_DNA"/>
</dbReference>
<dbReference type="Proteomes" id="UP001501842">
    <property type="component" value="Unassembled WGS sequence"/>
</dbReference>
<evidence type="ECO:0000256" key="1">
    <source>
        <dbReference type="SAM" id="Phobius"/>
    </source>
</evidence>
<keyword evidence="1" id="KW-0472">Membrane</keyword>
<evidence type="ECO:0000313" key="2">
    <source>
        <dbReference type="EMBL" id="GAA2729847.1"/>
    </source>
</evidence>
<keyword evidence="3" id="KW-1185">Reference proteome</keyword>
<feature type="transmembrane region" description="Helical" evidence="1">
    <location>
        <begin position="6"/>
        <end position="27"/>
    </location>
</feature>